<sequence>MDISKIKVSVIIPCYNAAEYLSEALDSIIVQTHRNIEIICVDDGSIDNTSVLLSDYATQYNNVRVVTNECNLKLIKTLNKAIDLATGDYIARMDADDVALPNRIEHQLKFILEKDLDICGSQVYLMNSKGRIKGIHSIGLTNSTILSLYTIFGSFLVHPSVMGKASVFKNNKYKDDKTALVVEDYELWCRLIRNRYKLGVIPIPLLKYRLTRNGESRIKRDLMLYNHLFISQQQQLFFFGFTMNEEVNRLFIGDYSVLTTCGMNIFSLIKENLKAITTKVTEIVTKNEIAKQEFNNMIRMKQLTIFWIIFCKGNIKLKILSIVFLLANCSFLLSPYFMRLMILKNRYIFCS</sequence>
<comment type="caution">
    <text evidence="4">The sequence shown here is derived from an EMBL/GenBank/DDBJ whole genome shotgun (WGS) entry which is preliminary data.</text>
</comment>
<dbReference type="Pfam" id="PF00535">
    <property type="entry name" value="Glycos_transf_2"/>
    <property type="match status" value="1"/>
</dbReference>
<name>A0A396BTJ6_BACFG</name>
<dbReference type="PANTHER" id="PTHR22916">
    <property type="entry name" value="GLYCOSYLTRANSFERASE"/>
    <property type="match status" value="1"/>
</dbReference>
<keyword evidence="1" id="KW-0472">Membrane</keyword>
<accession>A0A396BTJ6</accession>
<organism evidence="4 5">
    <name type="scientific">Bacteroides fragilis</name>
    <dbReference type="NCBI Taxonomy" id="817"/>
    <lineage>
        <taxon>Bacteria</taxon>
        <taxon>Pseudomonadati</taxon>
        <taxon>Bacteroidota</taxon>
        <taxon>Bacteroidia</taxon>
        <taxon>Bacteroidales</taxon>
        <taxon>Bacteroidaceae</taxon>
        <taxon>Bacteroides</taxon>
    </lineage>
</organism>
<keyword evidence="4" id="KW-0808">Transferase</keyword>
<feature type="transmembrane region" description="Helical" evidence="1">
    <location>
        <begin position="319"/>
        <end position="338"/>
    </location>
</feature>
<dbReference type="EMBL" id="JAPTZU010000001">
    <property type="protein sequence ID" value="MCZ2686050.1"/>
    <property type="molecule type" value="Genomic_DNA"/>
</dbReference>
<dbReference type="Proteomes" id="UP000266644">
    <property type="component" value="Unassembled WGS sequence"/>
</dbReference>
<evidence type="ECO:0000313" key="5">
    <source>
        <dbReference type="Proteomes" id="UP000266644"/>
    </source>
</evidence>
<dbReference type="EMBL" id="QRJE01000036">
    <property type="protein sequence ID" value="RHH07267.1"/>
    <property type="molecule type" value="Genomic_DNA"/>
</dbReference>
<evidence type="ECO:0000313" key="4">
    <source>
        <dbReference type="EMBL" id="RHH07267.1"/>
    </source>
</evidence>
<proteinExistence type="predicted"/>
<reference evidence="4 5" key="1">
    <citation type="submission" date="2018-08" db="EMBL/GenBank/DDBJ databases">
        <title>A genome reference for cultivated species of the human gut microbiota.</title>
        <authorList>
            <person name="Zou Y."/>
            <person name="Xue W."/>
            <person name="Luo G."/>
        </authorList>
    </citation>
    <scope>NUCLEOTIDE SEQUENCE [LARGE SCALE GENOMIC DNA]</scope>
    <source>
        <strain evidence="4 5">AM18-6</strain>
    </source>
</reference>
<protein>
    <submittedName>
        <fullName evidence="4">Glycosyltransferase family 2 protein</fullName>
    </submittedName>
</protein>
<dbReference type="GO" id="GO:0016758">
    <property type="term" value="F:hexosyltransferase activity"/>
    <property type="evidence" value="ECO:0007669"/>
    <property type="project" value="UniProtKB-ARBA"/>
</dbReference>
<dbReference type="Proteomes" id="UP001079672">
    <property type="component" value="Unassembled WGS sequence"/>
</dbReference>
<dbReference type="InterPro" id="IPR029044">
    <property type="entry name" value="Nucleotide-diphossugar_trans"/>
</dbReference>
<feature type="domain" description="Glycosyltransferase 2-like" evidence="2">
    <location>
        <begin position="9"/>
        <end position="148"/>
    </location>
</feature>
<gene>
    <name evidence="4" type="ORF">DW228_19830</name>
    <name evidence="3" type="ORF">O1433_00805</name>
</gene>
<dbReference type="AlphaFoldDB" id="A0A396BTJ6"/>
<dbReference type="SUPFAM" id="SSF53448">
    <property type="entry name" value="Nucleotide-diphospho-sugar transferases"/>
    <property type="match status" value="1"/>
</dbReference>
<evidence type="ECO:0000313" key="3">
    <source>
        <dbReference type="EMBL" id="MCZ2686050.1"/>
    </source>
</evidence>
<evidence type="ECO:0000259" key="2">
    <source>
        <dbReference type="Pfam" id="PF00535"/>
    </source>
</evidence>
<dbReference type="InterPro" id="IPR001173">
    <property type="entry name" value="Glyco_trans_2-like"/>
</dbReference>
<dbReference type="Gene3D" id="3.90.550.10">
    <property type="entry name" value="Spore Coat Polysaccharide Biosynthesis Protein SpsA, Chain A"/>
    <property type="match status" value="1"/>
</dbReference>
<keyword evidence="1" id="KW-1133">Transmembrane helix</keyword>
<dbReference type="PANTHER" id="PTHR22916:SF3">
    <property type="entry name" value="UDP-GLCNAC:BETAGAL BETA-1,3-N-ACETYLGLUCOSAMINYLTRANSFERASE-LIKE PROTEIN 1"/>
    <property type="match status" value="1"/>
</dbReference>
<reference evidence="3" key="2">
    <citation type="submission" date="2022-12" db="EMBL/GenBank/DDBJ databases">
        <title>Development of a Multilocus Sequence Typing Scheme for Bacteroides fragilis Based on Whole Genome Sequencing Data and Clinical Application.</title>
        <authorList>
            <person name="Nielsen F.D."/>
            <person name="Justesen U.S."/>
        </authorList>
    </citation>
    <scope>NUCLEOTIDE SEQUENCE</scope>
    <source>
        <strain evidence="3">BF_AM_ODE_DK_2015_4</strain>
    </source>
</reference>
<dbReference type="RefSeq" id="WP_122330659.1">
    <property type="nucleotide sequence ID" value="NZ_JAGJIB010000010.1"/>
</dbReference>
<keyword evidence="1" id="KW-0812">Transmembrane</keyword>
<evidence type="ECO:0000256" key="1">
    <source>
        <dbReference type="SAM" id="Phobius"/>
    </source>
</evidence>